<gene>
    <name evidence="1" type="ORF">K488DRAFT_12500</name>
</gene>
<reference evidence="1" key="2">
    <citation type="journal article" date="2022" name="New Phytol.">
        <title>Evolutionary transition to the ectomycorrhizal habit in the genomes of a hyperdiverse lineage of mushroom-forming fungi.</title>
        <authorList>
            <person name="Looney B."/>
            <person name="Miyauchi S."/>
            <person name="Morin E."/>
            <person name="Drula E."/>
            <person name="Courty P.E."/>
            <person name="Kohler A."/>
            <person name="Kuo A."/>
            <person name="LaButti K."/>
            <person name="Pangilinan J."/>
            <person name="Lipzen A."/>
            <person name="Riley R."/>
            <person name="Andreopoulos W."/>
            <person name="He G."/>
            <person name="Johnson J."/>
            <person name="Nolan M."/>
            <person name="Tritt A."/>
            <person name="Barry K.W."/>
            <person name="Grigoriev I.V."/>
            <person name="Nagy L.G."/>
            <person name="Hibbett D."/>
            <person name="Henrissat B."/>
            <person name="Matheny P.B."/>
            <person name="Labbe J."/>
            <person name="Martin F.M."/>
        </authorList>
    </citation>
    <scope>NUCLEOTIDE SEQUENCE</scope>
    <source>
        <strain evidence="1">EC-137</strain>
    </source>
</reference>
<accession>A0ACB8Q8I1</accession>
<evidence type="ECO:0000313" key="2">
    <source>
        <dbReference type="Proteomes" id="UP000814128"/>
    </source>
</evidence>
<protein>
    <submittedName>
        <fullName evidence="1">High mobility group box domain-containing protein</fullName>
    </submittedName>
</protein>
<name>A0ACB8Q8I1_9AGAM</name>
<organism evidence="1 2">
    <name type="scientific">Vararia minispora EC-137</name>
    <dbReference type="NCBI Taxonomy" id="1314806"/>
    <lineage>
        <taxon>Eukaryota</taxon>
        <taxon>Fungi</taxon>
        <taxon>Dikarya</taxon>
        <taxon>Basidiomycota</taxon>
        <taxon>Agaricomycotina</taxon>
        <taxon>Agaricomycetes</taxon>
        <taxon>Russulales</taxon>
        <taxon>Lachnocladiaceae</taxon>
        <taxon>Vararia</taxon>
    </lineage>
</organism>
<dbReference type="Proteomes" id="UP000814128">
    <property type="component" value="Unassembled WGS sequence"/>
</dbReference>
<dbReference type="EMBL" id="MU273805">
    <property type="protein sequence ID" value="KAI0028004.1"/>
    <property type="molecule type" value="Genomic_DNA"/>
</dbReference>
<reference evidence="1" key="1">
    <citation type="submission" date="2021-02" db="EMBL/GenBank/DDBJ databases">
        <authorList>
            <consortium name="DOE Joint Genome Institute"/>
            <person name="Ahrendt S."/>
            <person name="Looney B.P."/>
            <person name="Miyauchi S."/>
            <person name="Morin E."/>
            <person name="Drula E."/>
            <person name="Courty P.E."/>
            <person name="Chicoki N."/>
            <person name="Fauchery L."/>
            <person name="Kohler A."/>
            <person name="Kuo A."/>
            <person name="Labutti K."/>
            <person name="Pangilinan J."/>
            <person name="Lipzen A."/>
            <person name="Riley R."/>
            <person name="Andreopoulos W."/>
            <person name="He G."/>
            <person name="Johnson J."/>
            <person name="Barry K.W."/>
            <person name="Grigoriev I.V."/>
            <person name="Nagy L."/>
            <person name="Hibbett D."/>
            <person name="Henrissat B."/>
            <person name="Matheny P.B."/>
            <person name="Labbe J."/>
            <person name="Martin F."/>
        </authorList>
    </citation>
    <scope>NUCLEOTIDE SEQUENCE</scope>
    <source>
        <strain evidence="1">EC-137</strain>
    </source>
</reference>
<feature type="non-terminal residue" evidence="1">
    <location>
        <position position="1"/>
    </location>
</feature>
<sequence>RPENAFILFRRKCVEDRNAVLGSATDADAPAPAPAPKRQRQADLSKAISAQWKALSAEEKQYWEDLAKERKEAHAKRYPDYVYRP</sequence>
<comment type="caution">
    <text evidence="1">The sequence shown here is derived from an EMBL/GenBank/DDBJ whole genome shotgun (WGS) entry which is preliminary data.</text>
</comment>
<proteinExistence type="predicted"/>
<feature type="non-terminal residue" evidence="1">
    <location>
        <position position="85"/>
    </location>
</feature>
<keyword evidence="2" id="KW-1185">Reference proteome</keyword>
<evidence type="ECO:0000313" key="1">
    <source>
        <dbReference type="EMBL" id="KAI0028004.1"/>
    </source>
</evidence>